<dbReference type="NCBIfam" id="TIGR02532">
    <property type="entry name" value="IV_pilin_GFxxxE"/>
    <property type="match status" value="1"/>
</dbReference>
<keyword evidence="1" id="KW-0812">Transmembrane</keyword>
<dbReference type="InterPro" id="IPR012902">
    <property type="entry name" value="N_methyl_site"/>
</dbReference>
<dbReference type="EMBL" id="LZYZ01000009">
    <property type="protein sequence ID" value="OOM06753.1"/>
    <property type="molecule type" value="Genomic_DNA"/>
</dbReference>
<evidence type="ECO:0000313" key="2">
    <source>
        <dbReference type="EMBL" id="OOM06753.1"/>
    </source>
</evidence>
<evidence type="ECO:0008006" key="4">
    <source>
        <dbReference type="Google" id="ProtNLM"/>
    </source>
</evidence>
<dbReference type="STRING" id="169679.CSACC_11510"/>
<feature type="transmembrane region" description="Helical" evidence="1">
    <location>
        <begin position="7"/>
        <end position="32"/>
    </location>
</feature>
<keyword evidence="1" id="KW-1133">Transmembrane helix</keyword>
<reference evidence="2 3" key="1">
    <citation type="submission" date="2016-05" db="EMBL/GenBank/DDBJ databases">
        <title>Microbial solvent formation.</title>
        <authorList>
            <person name="Poehlein A."/>
            <person name="Montoya Solano J.D."/>
            <person name="Flitsch S."/>
            <person name="Krabben P."/>
            <person name="Duerre P."/>
            <person name="Daniel R."/>
        </authorList>
    </citation>
    <scope>NUCLEOTIDE SEQUENCE [LARGE SCALE GENOMIC DNA]</scope>
    <source>
        <strain evidence="2 3">L1-8</strain>
    </source>
</reference>
<dbReference type="SUPFAM" id="SSF54523">
    <property type="entry name" value="Pili subunits"/>
    <property type="match status" value="1"/>
</dbReference>
<sequence>MKRKKPGFTLIEMIIVLALTVIILAIASSIFITGNKVFSDSDVKSTLQVEGQTIQENLSNIGMQAEEMTSAQIQDGEVKNLTIKSYDNDYNIRYFKIWINGKKLAIDKCKNSDGSEVESSQDLSKNIESFKISYNGNLNDANCIEFIIKLSNKKGFTNVDNYPIDFKVTFRNNGLTQ</sequence>
<dbReference type="InterPro" id="IPR045584">
    <property type="entry name" value="Pilin-like"/>
</dbReference>
<gene>
    <name evidence="2" type="ORF">CLOSAC_41810</name>
</gene>
<proteinExistence type="predicted"/>
<dbReference type="Proteomes" id="UP000191154">
    <property type="component" value="Unassembled WGS sequence"/>
</dbReference>
<keyword evidence="1" id="KW-0472">Membrane</keyword>
<dbReference type="AlphaFoldDB" id="A0A1S8MRD9"/>
<accession>A0A1S8MRD9</accession>
<evidence type="ECO:0000256" key="1">
    <source>
        <dbReference type="SAM" id="Phobius"/>
    </source>
</evidence>
<protein>
    <recommendedName>
        <fullName evidence="4">Prepilin-type N-terminal cleavage/methylation domain-containing protein</fullName>
    </recommendedName>
</protein>
<evidence type="ECO:0000313" key="3">
    <source>
        <dbReference type="Proteomes" id="UP000191154"/>
    </source>
</evidence>
<organism evidence="2 3">
    <name type="scientific">Clostridium saccharobutylicum</name>
    <dbReference type="NCBI Taxonomy" id="169679"/>
    <lineage>
        <taxon>Bacteria</taxon>
        <taxon>Bacillati</taxon>
        <taxon>Bacillota</taxon>
        <taxon>Clostridia</taxon>
        <taxon>Eubacteriales</taxon>
        <taxon>Clostridiaceae</taxon>
        <taxon>Clostridium</taxon>
    </lineage>
</organism>
<comment type="caution">
    <text evidence="2">The sequence shown here is derived from an EMBL/GenBank/DDBJ whole genome shotgun (WGS) entry which is preliminary data.</text>
</comment>
<name>A0A1S8MRD9_CLOSA</name>
<dbReference type="Pfam" id="PF07963">
    <property type="entry name" value="N_methyl"/>
    <property type="match status" value="1"/>
</dbReference>
<dbReference type="RefSeq" id="WP_077867167.1">
    <property type="nucleotide sequence ID" value="NZ_LZYZ01000009.1"/>
</dbReference>